<dbReference type="OrthoDB" id="9802385at2"/>
<reference evidence="1 2" key="1">
    <citation type="submission" date="2019-03" db="EMBL/GenBank/DDBJ databases">
        <title>Genomic Encyclopedia of Type Strains, Phase IV (KMG-IV): sequencing the most valuable type-strain genomes for metagenomic binning, comparative biology and taxonomic classification.</title>
        <authorList>
            <person name="Goeker M."/>
        </authorList>
    </citation>
    <scope>NUCLEOTIDE SEQUENCE [LARGE SCALE GENOMIC DNA]</scope>
    <source>
        <strain evidence="1 2">DSM 45934</strain>
    </source>
</reference>
<organism evidence="1 2">
    <name type="scientific">Actinocrispum wychmicini</name>
    <dbReference type="NCBI Taxonomy" id="1213861"/>
    <lineage>
        <taxon>Bacteria</taxon>
        <taxon>Bacillati</taxon>
        <taxon>Actinomycetota</taxon>
        <taxon>Actinomycetes</taxon>
        <taxon>Pseudonocardiales</taxon>
        <taxon>Pseudonocardiaceae</taxon>
        <taxon>Actinocrispum</taxon>
    </lineage>
</organism>
<dbReference type="EMBL" id="SLWS01000013">
    <property type="protein sequence ID" value="TCO50809.1"/>
    <property type="molecule type" value="Genomic_DNA"/>
</dbReference>
<proteinExistence type="predicted"/>
<accession>A0A4R2J373</accession>
<evidence type="ECO:0000313" key="2">
    <source>
        <dbReference type="Proteomes" id="UP000295680"/>
    </source>
</evidence>
<sequence>MTAFTLDDAIRIARDAHATQIDLSGNPYIGHPMRVMARVEGDHAKMAAVLHDVIEDTPVTADDLRAAGCPEAVVTTVIALSRGDDEPQSAYLIRVAKDPTAVTVKRADIADNTDPIRMDALDPATQNRLKAKYAKAIRVLDDLAG</sequence>
<dbReference type="SUPFAM" id="SSF109604">
    <property type="entry name" value="HD-domain/PDEase-like"/>
    <property type="match status" value="1"/>
</dbReference>
<evidence type="ECO:0000313" key="1">
    <source>
        <dbReference type="EMBL" id="TCO50809.1"/>
    </source>
</evidence>
<name>A0A4R2J373_9PSEU</name>
<dbReference type="Gene3D" id="1.10.3210.10">
    <property type="entry name" value="Hypothetical protein af1432"/>
    <property type="match status" value="1"/>
</dbReference>
<dbReference type="RefSeq" id="WP_132124756.1">
    <property type="nucleotide sequence ID" value="NZ_SLWS01000013.1"/>
</dbReference>
<keyword evidence="2" id="KW-1185">Reference proteome</keyword>
<comment type="caution">
    <text evidence="1">The sequence shown here is derived from an EMBL/GenBank/DDBJ whole genome shotgun (WGS) entry which is preliminary data.</text>
</comment>
<protein>
    <submittedName>
        <fullName evidence="1">HD domain-containing protein</fullName>
    </submittedName>
</protein>
<dbReference type="AlphaFoldDB" id="A0A4R2J373"/>
<dbReference type="Proteomes" id="UP000295680">
    <property type="component" value="Unassembled WGS sequence"/>
</dbReference>
<gene>
    <name evidence="1" type="ORF">EV192_113190</name>
</gene>